<proteinExistence type="inferred from homology"/>
<keyword evidence="6 10" id="KW-0378">Hydrolase</keyword>
<keyword evidence="7" id="KW-0106">Calcium</keyword>
<dbReference type="Proteomes" id="UP001610432">
    <property type="component" value="Unassembled WGS sequence"/>
</dbReference>
<dbReference type="Pfam" id="PF07519">
    <property type="entry name" value="Tannase"/>
    <property type="match status" value="2"/>
</dbReference>
<keyword evidence="2" id="KW-0719">Serine esterase</keyword>
<evidence type="ECO:0000313" key="13">
    <source>
        <dbReference type="Proteomes" id="UP001610432"/>
    </source>
</evidence>
<dbReference type="GeneID" id="98148618"/>
<reference evidence="12 13" key="1">
    <citation type="submission" date="2024-07" db="EMBL/GenBank/DDBJ databases">
        <title>Section-level genome sequencing and comparative genomics of Aspergillus sections Usti and Cavernicolus.</title>
        <authorList>
            <consortium name="Lawrence Berkeley National Laboratory"/>
            <person name="Nybo J.L."/>
            <person name="Vesth T.C."/>
            <person name="Theobald S."/>
            <person name="Frisvad J.C."/>
            <person name="Larsen T.O."/>
            <person name="Kjaerboelling I."/>
            <person name="Rothschild-Mancinelli K."/>
            <person name="Lyhne E.K."/>
            <person name="Kogle M.E."/>
            <person name="Barry K."/>
            <person name="Clum A."/>
            <person name="Na H."/>
            <person name="Ledsgaard L."/>
            <person name="Lin J."/>
            <person name="Lipzen A."/>
            <person name="Kuo A."/>
            <person name="Riley R."/>
            <person name="Mondo S."/>
            <person name="Labutti K."/>
            <person name="Haridas S."/>
            <person name="Pangalinan J."/>
            <person name="Salamov A.A."/>
            <person name="Simmons B.A."/>
            <person name="Magnuson J.K."/>
            <person name="Chen J."/>
            <person name="Drula E."/>
            <person name="Henrissat B."/>
            <person name="Wiebenga A."/>
            <person name="Lubbers R.J."/>
            <person name="Gomes A.C."/>
            <person name="Macurrencykelacurrency M.R."/>
            <person name="Stajich J."/>
            <person name="Grigoriev I.V."/>
            <person name="Mortensen U.H."/>
            <person name="De Vries R.P."/>
            <person name="Baker S.E."/>
            <person name="Andersen M.R."/>
        </authorList>
    </citation>
    <scope>NUCLEOTIDE SEQUENCE [LARGE SCALE GENOMIC DNA]</scope>
    <source>
        <strain evidence="12 13">CBS 449.75</strain>
    </source>
</reference>
<comment type="caution">
    <text evidence="12">The sequence shown here is derived from an EMBL/GenBank/DDBJ whole genome shotgun (WGS) entry which is preliminary data.</text>
</comment>
<organism evidence="12 13">
    <name type="scientific">Aspergillus lucknowensis</name>
    <dbReference type="NCBI Taxonomy" id="176173"/>
    <lineage>
        <taxon>Eukaryota</taxon>
        <taxon>Fungi</taxon>
        <taxon>Dikarya</taxon>
        <taxon>Ascomycota</taxon>
        <taxon>Pezizomycotina</taxon>
        <taxon>Eurotiomycetes</taxon>
        <taxon>Eurotiomycetidae</taxon>
        <taxon>Eurotiales</taxon>
        <taxon>Aspergillaceae</taxon>
        <taxon>Aspergillus</taxon>
        <taxon>Aspergillus subgen. Nidulantes</taxon>
    </lineage>
</organism>
<evidence type="ECO:0000256" key="11">
    <source>
        <dbReference type="SAM" id="MobiDB-lite"/>
    </source>
</evidence>
<evidence type="ECO:0000256" key="2">
    <source>
        <dbReference type="ARBA" id="ARBA00022487"/>
    </source>
</evidence>
<feature type="signal peptide" evidence="10">
    <location>
        <begin position="1"/>
        <end position="18"/>
    </location>
</feature>
<keyword evidence="3" id="KW-0119">Carbohydrate metabolism</keyword>
<comment type="catalytic activity">
    <reaction evidence="9">
        <text>feruloyl-polysaccharide + H2O = ferulate + polysaccharide.</text>
        <dbReference type="EC" id="3.1.1.73"/>
    </reaction>
</comment>
<feature type="chain" id="PRO_5044958297" description="Carboxylic ester hydrolase" evidence="10">
    <location>
        <begin position="19"/>
        <end position="547"/>
    </location>
</feature>
<evidence type="ECO:0000256" key="10">
    <source>
        <dbReference type="RuleBase" id="RU361238"/>
    </source>
</evidence>
<evidence type="ECO:0000256" key="7">
    <source>
        <dbReference type="ARBA" id="ARBA00022837"/>
    </source>
</evidence>
<accession>A0ABR4LIQ3</accession>
<keyword evidence="3" id="KW-0624">Polysaccharide degradation</keyword>
<protein>
    <recommendedName>
        <fullName evidence="10">Carboxylic ester hydrolase</fullName>
        <ecNumber evidence="10">3.1.1.-</ecNumber>
    </recommendedName>
</protein>
<evidence type="ECO:0000256" key="1">
    <source>
        <dbReference type="ARBA" id="ARBA00006249"/>
    </source>
</evidence>
<dbReference type="EC" id="3.1.1.-" evidence="10"/>
<keyword evidence="5 10" id="KW-0732">Signal</keyword>
<dbReference type="PANTHER" id="PTHR33938:SF15">
    <property type="entry name" value="FERULOYL ESTERASE B-RELATED"/>
    <property type="match status" value="1"/>
</dbReference>
<evidence type="ECO:0000256" key="6">
    <source>
        <dbReference type="ARBA" id="ARBA00022801"/>
    </source>
</evidence>
<sequence length="547" mass="59270">MRAASISALAALAIAVEGSSNAHHDRHCGSLLRVFPPGGPVQVHTARSVSAGGLSLSSEDSTEPIQNEFAICHVQGTIKYADGPSGHVQPDPSGSATLTWEVFLPEHAEYNGRYLGVGEHSSPIDRQSTDQTGNGGYAGVIDNYTMLTYLNSGYAVGGCDSGHHVRENGNEDGYAPFMDDVAKVKAWIHDSIALTTRVARDAVTTAYYSHPPAYSYYYGCSTGGGQGYSLAEFYPDLFDGIYASGPGNYYSHLILSFLWNTQKTNTTGFMTQDLLTFITEAALDNCDALDGVKDRVIENPFNCLFDVQELECTPESDHNATLCLTTPQVAAARQIYSGAFDARNGFQVYPGFEFGSEVGWLEQQGTLFNTYGAPILRQLAFDDPSYDAVRNFHWRDDLHAVDALASPLIDGISTNLTEFHGRGGKFITAQGWADPINAAKWPVNHLQDIQAVMGEGVVNEFMRLFMVPGGGHCGTNPAYPQVPATYHILDALVEWVENETVPDDGVLSSEPPDGSGTTRRLCPWPKQAVLVGDDQNDWGSYECAEVS</sequence>
<evidence type="ECO:0000313" key="12">
    <source>
        <dbReference type="EMBL" id="KAL2864390.1"/>
    </source>
</evidence>
<gene>
    <name evidence="12" type="ORF">BJX67DRAFT_383861</name>
</gene>
<evidence type="ECO:0000256" key="4">
    <source>
        <dbReference type="ARBA" id="ARBA00022723"/>
    </source>
</evidence>
<evidence type="ECO:0000256" key="9">
    <source>
        <dbReference type="ARBA" id="ARBA00034075"/>
    </source>
</evidence>
<evidence type="ECO:0000256" key="3">
    <source>
        <dbReference type="ARBA" id="ARBA00022651"/>
    </source>
</evidence>
<dbReference type="RefSeq" id="XP_070883369.1">
    <property type="nucleotide sequence ID" value="XM_071033546.1"/>
</dbReference>
<keyword evidence="4" id="KW-0479">Metal-binding</keyword>
<feature type="region of interest" description="Disordered" evidence="11">
    <location>
        <begin position="502"/>
        <end position="521"/>
    </location>
</feature>
<comment type="similarity">
    <text evidence="1 10">Belongs to the tannase family.</text>
</comment>
<dbReference type="EMBL" id="JBFXLQ010000041">
    <property type="protein sequence ID" value="KAL2864390.1"/>
    <property type="molecule type" value="Genomic_DNA"/>
</dbReference>
<keyword evidence="8" id="KW-1015">Disulfide bond</keyword>
<dbReference type="InterPro" id="IPR011118">
    <property type="entry name" value="Tannase/feruloyl_esterase"/>
</dbReference>
<dbReference type="PANTHER" id="PTHR33938">
    <property type="entry name" value="FERULOYL ESTERASE B-RELATED"/>
    <property type="match status" value="1"/>
</dbReference>
<keyword evidence="3" id="KW-0858">Xylan degradation</keyword>
<dbReference type="InterPro" id="IPR029058">
    <property type="entry name" value="AB_hydrolase_fold"/>
</dbReference>
<evidence type="ECO:0000256" key="8">
    <source>
        <dbReference type="ARBA" id="ARBA00023157"/>
    </source>
</evidence>
<name>A0ABR4LIQ3_9EURO</name>
<dbReference type="SUPFAM" id="SSF53474">
    <property type="entry name" value="alpha/beta-Hydrolases"/>
    <property type="match status" value="1"/>
</dbReference>
<evidence type="ECO:0000256" key="5">
    <source>
        <dbReference type="ARBA" id="ARBA00022729"/>
    </source>
</evidence>
<keyword evidence="13" id="KW-1185">Reference proteome</keyword>